<accession>A0A3N0XF76</accession>
<evidence type="ECO:0000313" key="2">
    <source>
        <dbReference type="Proteomes" id="UP000281406"/>
    </source>
</evidence>
<evidence type="ECO:0000313" key="1">
    <source>
        <dbReference type="EMBL" id="ROI15978.1"/>
    </source>
</evidence>
<dbReference type="EMBL" id="RJVU01075617">
    <property type="protein sequence ID" value="ROI15978.1"/>
    <property type="molecule type" value="Genomic_DNA"/>
</dbReference>
<name>A0A3N0XF76_ANAGA</name>
<keyword evidence="2" id="KW-1185">Reference proteome</keyword>
<dbReference type="AlphaFoldDB" id="A0A3N0XF76"/>
<protein>
    <submittedName>
        <fullName evidence="1">Uncharacterized protein</fullName>
    </submittedName>
</protein>
<proteinExistence type="predicted"/>
<comment type="caution">
    <text evidence="1">The sequence shown here is derived from an EMBL/GenBank/DDBJ whole genome shotgun (WGS) entry which is preliminary data.</text>
</comment>
<organism evidence="1 2">
    <name type="scientific">Anabarilius grahami</name>
    <name type="common">Kanglang fish</name>
    <name type="synonym">Barilius grahami</name>
    <dbReference type="NCBI Taxonomy" id="495550"/>
    <lineage>
        <taxon>Eukaryota</taxon>
        <taxon>Metazoa</taxon>
        <taxon>Chordata</taxon>
        <taxon>Craniata</taxon>
        <taxon>Vertebrata</taxon>
        <taxon>Euteleostomi</taxon>
        <taxon>Actinopterygii</taxon>
        <taxon>Neopterygii</taxon>
        <taxon>Teleostei</taxon>
        <taxon>Ostariophysi</taxon>
        <taxon>Cypriniformes</taxon>
        <taxon>Xenocyprididae</taxon>
        <taxon>Xenocypridinae</taxon>
        <taxon>Xenocypridinae incertae sedis</taxon>
        <taxon>Anabarilius</taxon>
    </lineage>
</organism>
<gene>
    <name evidence="1" type="ORF">DPX16_14190</name>
</gene>
<dbReference type="Proteomes" id="UP000281406">
    <property type="component" value="Unassembled WGS sequence"/>
</dbReference>
<sequence>MSYDTWNFTIDITVAMDTSCHGNKSALSSLPITCFPKNLSHNASAIRALILLRIELTNCGNMDAYDRITISHTWRRFKF</sequence>
<reference evidence="1 2" key="1">
    <citation type="submission" date="2018-10" db="EMBL/GenBank/DDBJ databases">
        <title>Genome assembly for a Yunnan-Guizhou Plateau 3E fish, Anabarilius grahami (Regan), and its evolutionary and genetic applications.</title>
        <authorList>
            <person name="Jiang W."/>
        </authorList>
    </citation>
    <scope>NUCLEOTIDE SEQUENCE [LARGE SCALE GENOMIC DNA]</scope>
    <source>
        <strain evidence="1">AG-KIZ</strain>
        <tissue evidence="1">Muscle</tissue>
    </source>
</reference>